<accession>A0AAV4I1H8</accession>
<name>A0AAV4I1H8_9GAST</name>
<gene>
    <name evidence="2" type="ORF">ElyMa_002896500</name>
</gene>
<organism evidence="2 3">
    <name type="scientific">Elysia marginata</name>
    <dbReference type="NCBI Taxonomy" id="1093978"/>
    <lineage>
        <taxon>Eukaryota</taxon>
        <taxon>Metazoa</taxon>
        <taxon>Spiralia</taxon>
        <taxon>Lophotrochozoa</taxon>
        <taxon>Mollusca</taxon>
        <taxon>Gastropoda</taxon>
        <taxon>Heterobranchia</taxon>
        <taxon>Euthyneura</taxon>
        <taxon>Panpulmonata</taxon>
        <taxon>Sacoglossa</taxon>
        <taxon>Placobranchoidea</taxon>
        <taxon>Plakobranchidae</taxon>
        <taxon>Elysia</taxon>
    </lineage>
</organism>
<comment type="caution">
    <text evidence="2">The sequence shown here is derived from an EMBL/GenBank/DDBJ whole genome shotgun (WGS) entry which is preliminary data.</text>
</comment>
<proteinExistence type="predicted"/>
<reference evidence="2 3" key="1">
    <citation type="journal article" date="2021" name="Elife">
        <title>Chloroplast acquisition without the gene transfer in kleptoplastic sea slugs, Plakobranchus ocellatus.</title>
        <authorList>
            <person name="Maeda T."/>
            <person name="Takahashi S."/>
            <person name="Yoshida T."/>
            <person name="Shimamura S."/>
            <person name="Takaki Y."/>
            <person name="Nagai Y."/>
            <person name="Toyoda A."/>
            <person name="Suzuki Y."/>
            <person name="Arimoto A."/>
            <person name="Ishii H."/>
            <person name="Satoh N."/>
            <person name="Nishiyama T."/>
            <person name="Hasebe M."/>
            <person name="Maruyama T."/>
            <person name="Minagawa J."/>
            <person name="Obokata J."/>
            <person name="Shigenobu S."/>
        </authorList>
    </citation>
    <scope>NUCLEOTIDE SEQUENCE [LARGE SCALE GENOMIC DNA]</scope>
</reference>
<protein>
    <submittedName>
        <fullName evidence="2">Uncharacterized protein</fullName>
    </submittedName>
</protein>
<dbReference type="AlphaFoldDB" id="A0AAV4I1H8"/>
<evidence type="ECO:0000313" key="3">
    <source>
        <dbReference type="Proteomes" id="UP000762676"/>
    </source>
</evidence>
<dbReference type="Proteomes" id="UP000762676">
    <property type="component" value="Unassembled WGS sequence"/>
</dbReference>
<keyword evidence="3" id="KW-1185">Reference proteome</keyword>
<evidence type="ECO:0000256" key="1">
    <source>
        <dbReference type="SAM" id="MobiDB-lite"/>
    </source>
</evidence>
<sequence>MSKQKPAFLSKGQISPVAPTVPIIMVNPPSPRQGRLGTTDNSDDYHNGRYRPPSSRSPSPRDRSSSPMGWRSASPKKRASSPCEMILVQFKRDHSLLS</sequence>
<evidence type="ECO:0000313" key="2">
    <source>
        <dbReference type="EMBL" id="GFS03815.1"/>
    </source>
</evidence>
<dbReference type="EMBL" id="BMAT01005992">
    <property type="protein sequence ID" value="GFS03815.1"/>
    <property type="molecule type" value="Genomic_DNA"/>
</dbReference>
<feature type="region of interest" description="Disordered" evidence="1">
    <location>
        <begin position="1"/>
        <end position="85"/>
    </location>
</feature>